<protein>
    <recommendedName>
        <fullName evidence="5">Cilia- and flagella-associated protein 251</fullName>
    </recommendedName>
</protein>
<dbReference type="SUPFAM" id="SSF50978">
    <property type="entry name" value="WD40 repeat-like"/>
    <property type="match status" value="2"/>
</dbReference>
<dbReference type="InterPro" id="IPR001680">
    <property type="entry name" value="WD40_rpt"/>
</dbReference>
<name>A0A7S0YFT6_9CHLO</name>
<dbReference type="PROSITE" id="PS00678">
    <property type="entry name" value="WD_REPEATS_1"/>
    <property type="match status" value="1"/>
</dbReference>
<accession>A0A7S0YFT6</accession>
<dbReference type="SUPFAM" id="SSF47473">
    <property type="entry name" value="EF-hand"/>
    <property type="match status" value="1"/>
</dbReference>
<evidence type="ECO:0000313" key="7">
    <source>
        <dbReference type="EMBL" id="CAD8777450.1"/>
    </source>
</evidence>
<feature type="repeat" description="WD" evidence="6">
    <location>
        <begin position="675"/>
        <end position="716"/>
    </location>
</feature>
<evidence type="ECO:0000256" key="3">
    <source>
        <dbReference type="ARBA" id="ARBA00022737"/>
    </source>
</evidence>
<dbReference type="PROSITE" id="PS50294">
    <property type="entry name" value="WD_REPEATS_REGION"/>
    <property type="match status" value="1"/>
</dbReference>
<organism evidence="7">
    <name type="scientific">Polytomella parva</name>
    <dbReference type="NCBI Taxonomy" id="51329"/>
    <lineage>
        <taxon>Eukaryota</taxon>
        <taxon>Viridiplantae</taxon>
        <taxon>Chlorophyta</taxon>
        <taxon>core chlorophytes</taxon>
        <taxon>Chlorophyceae</taxon>
        <taxon>CS clade</taxon>
        <taxon>Chlamydomonadales</taxon>
        <taxon>Chlamydomonadaceae</taxon>
        <taxon>Polytomella</taxon>
    </lineage>
</organism>
<evidence type="ECO:0000256" key="5">
    <source>
        <dbReference type="ARBA" id="ARBA00040994"/>
    </source>
</evidence>
<dbReference type="InterPro" id="IPR011992">
    <property type="entry name" value="EF-hand-dom_pair"/>
</dbReference>
<dbReference type="InterPro" id="IPR036322">
    <property type="entry name" value="WD40_repeat_dom_sf"/>
</dbReference>
<dbReference type="PANTHER" id="PTHR13720">
    <property type="entry name" value="WD-40 REPEAT PROTEIN"/>
    <property type="match status" value="1"/>
</dbReference>
<dbReference type="GO" id="GO:0031514">
    <property type="term" value="C:motile cilium"/>
    <property type="evidence" value="ECO:0007669"/>
    <property type="project" value="TreeGrafter"/>
</dbReference>
<keyword evidence="2 6" id="KW-0853">WD repeat</keyword>
<dbReference type="InterPro" id="IPR015943">
    <property type="entry name" value="WD40/YVTN_repeat-like_dom_sf"/>
</dbReference>
<dbReference type="Gene3D" id="2.130.10.10">
    <property type="entry name" value="YVTN repeat-like/Quinoprotein amine dehydrogenase"/>
    <property type="match status" value="3"/>
</dbReference>
<dbReference type="SMART" id="SM00320">
    <property type="entry name" value="WD40"/>
    <property type="match status" value="9"/>
</dbReference>
<proteinExistence type="predicted"/>
<dbReference type="InterPro" id="IPR019775">
    <property type="entry name" value="WD40_repeat_CS"/>
</dbReference>
<evidence type="ECO:0000256" key="6">
    <source>
        <dbReference type="PROSITE-ProRule" id="PRU00221"/>
    </source>
</evidence>
<keyword evidence="4" id="KW-0966">Cell projection</keyword>
<reference evidence="7" key="1">
    <citation type="submission" date="2021-01" db="EMBL/GenBank/DDBJ databases">
        <authorList>
            <person name="Corre E."/>
            <person name="Pelletier E."/>
            <person name="Niang G."/>
            <person name="Scheremetjew M."/>
            <person name="Finn R."/>
            <person name="Kale V."/>
            <person name="Holt S."/>
            <person name="Cochrane G."/>
            <person name="Meng A."/>
            <person name="Brown T."/>
            <person name="Cohen L."/>
        </authorList>
    </citation>
    <scope>NUCLEOTIDE SEQUENCE</scope>
    <source>
        <strain evidence="7">SAG 63-3</strain>
    </source>
</reference>
<comment type="subcellular location">
    <subcellularLocation>
        <location evidence="1">Cell projection</location>
        <location evidence="1">Cilium</location>
    </subcellularLocation>
</comment>
<dbReference type="AlphaFoldDB" id="A0A7S0YFT6"/>
<dbReference type="InterPro" id="IPR050630">
    <property type="entry name" value="WD_repeat_EMAP"/>
</dbReference>
<dbReference type="EMBL" id="HBFM01020056">
    <property type="protein sequence ID" value="CAD8777450.1"/>
    <property type="molecule type" value="Transcribed_RNA"/>
</dbReference>
<evidence type="ECO:0000256" key="4">
    <source>
        <dbReference type="ARBA" id="ARBA00023273"/>
    </source>
</evidence>
<evidence type="ECO:0000256" key="2">
    <source>
        <dbReference type="ARBA" id="ARBA00022574"/>
    </source>
</evidence>
<sequence length="919" mass="100323">MSTEQALSLNWVFGISSHVKQGIVNLFDGYNDKVCFVAAHTAVIYDKKTHRQIFLQGHTNLISCIAVTENRLTIITADTGEQSLLVMWDLRTALPVRTIKSPHRLGVSAMDISPDGQLLATLSADDPVTKEQEVALWSMSDLLNSAAPDVRPIVSTSVPAGDVQTTIRFNMNRMDELISNGKRRVYFWTWVQTTNRFKFYSPPLRSKDFKQSVGDFVTSTFVPGTPQALTGTTDGDIVVWDEQGIAAQMGTSATDRRAIKLMRIHNMPITFLSTIGHYIVSGGEDGFVRFFDPLLRIVAWFEDLAAGPIASIAFSNVLPERLANVGAAETLNRFIVPDFIVATRENRFLSVPSGSFEEFDASKRTGRTILDTLIANVMEIVAHPAKPELVALGRNGTIQQWDSLAHLVTCTRQFSNALGATAAIPGSHVLKGQTVAYSRNGAFLVVGFHNGQLNVVDSKGFTDIHSARNTSAPILKVAVSANGTHIAAADAQDQVILYAYLAYRSQMRWEFVGKCKSHYAPIVSLTFGESPSGGTRLFSVGSDRRMVEYDLMNTKAASVVTANNGLRLLSYLDFPSGVSPTAMCFAPPLQYFKHFSADTQLLISDESYKVRIFNPDLGAMAATFLGPTFGQPIRQMILFKAFASDGNFIAFHTGHRVLGLISWPLQGDPSQTVGLIAHPGRIVSVAVSFDGRKLLSAGDDGIVAMWDVTTRGLEAAAARRAKEMATVTPAAGCAAAAKLWEAAVGDPEVLKDLQDYFYYSELKAQGEDTLEPRKITGMVPLVMVPDLMRAAGFYPSEADIQNLLNHVTYMAQQRDVDKPEEVSFNDLLCLYVNHRPLNNVTIDDITAAFKAINARGNPLRIENERLKDMLLTGGEAMGVEELAAALKALTGAETLNKVVSNTAVNVNQFSEDILGFENS</sequence>
<gene>
    <name evidence="7" type="ORF">PPAR00522_LOCUS13079</name>
</gene>
<keyword evidence="3" id="KW-0677">Repeat</keyword>
<dbReference type="PROSITE" id="PS50082">
    <property type="entry name" value="WD_REPEATS_2"/>
    <property type="match status" value="1"/>
</dbReference>
<dbReference type="Pfam" id="PF00400">
    <property type="entry name" value="WD40"/>
    <property type="match status" value="2"/>
</dbReference>
<evidence type="ECO:0000256" key="1">
    <source>
        <dbReference type="ARBA" id="ARBA00004138"/>
    </source>
</evidence>
<dbReference type="PANTHER" id="PTHR13720:SF13">
    <property type="entry name" value="CILIA- AND FLAGELLA-ASSOCIATED PROTEIN 251"/>
    <property type="match status" value="1"/>
</dbReference>